<feature type="non-terminal residue" evidence="1">
    <location>
        <position position="148"/>
    </location>
</feature>
<sequence length="148" mass="17073">MCADSLKLIPIEKWEEIKSAFKCDLPRSLTVIGALETQEYIYKLYLDYGFKVFCPFGDVNNGIVALNVKSTYYEVIIESPKDDTTVLCEALRQTKFIDWTKNIEVPFSPAHIMACVKKNINEKNLKIDHIKMIETFLLDTKSPLFNVR</sequence>
<protein>
    <submittedName>
        <fullName evidence="1">Uncharacterized protein</fullName>
    </submittedName>
</protein>
<dbReference type="EMBL" id="OV170224">
    <property type="protein sequence ID" value="CAH0724302.1"/>
    <property type="molecule type" value="Genomic_DNA"/>
</dbReference>
<name>A0A8J9W2H1_9NEOP</name>
<evidence type="ECO:0000313" key="2">
    <source>
        <dbReference type="Proteomes" id="UP000838878"/>
    </source>
</evidence>
<dbReference type="Proteomes" id="UP000838878">
    <property type="component" value="Chromosome 4"/>
</dbReference>
<gene>
    <name evidence="1" type="ORF">BINO364_LOCUS10029</name>
</gene>
<organism evidence="1 2">
    <name type="scientific">Brenthis ino</name>
    <name type="common">lesser marbled fritillary</name>
    <dbReference type="NCBI Taxonomy" id="405034"/>
    <lineage>
        <taxon>Eukaryota</taxon>
        <taxon>Metazoa</taxon>
        <taxon>Ecdysozoa</taxon>
        <taxon>Arthropoda</taxon>
        <taxon>Hexapoda</taxon>
        <taxon>Insecta</taxon>
        <taxon>Pterygota</taxon>
        <taxon>Neoptera</taxon>
        <taxon>Endopterygota</taxon>
        <taxon>Lepidoptera</taxon>
        <taxon>Glossata</taxon>
        <taxon>Ditrysia</taxon>
        <taxon>Papilionoidea</taxon>
        <taxon>Nymphalidae</taxon>
        <taxon>Heliconiinae</taxon>
        <taxon>Argynnini</taxon>
        <taxon>Brenthis</taxon>
    </lineage>
</organism>
<dbReference type="OrthoDB" id="61870at2759"/>
<keyword evidence="2" id="KW-1185">Reference proteome</keyword>
<proteinExistence type="predicted"/>
<dbReference type="AlphaFoldDB" id="A0A8J9W2H1"/>
<evidence type="ECO:0000313" key="1">
    <source>
        <dbReference type="EMBL" id="CAH0724302.1"/>
    </source>
</evidence>
<accession>A0A8J9W2H1</accession>
<reference evidence="1" key="1">
    <citation type="submission" date="2021-12" db="EMBL/GenBank/DDBJ databases">
        <authorList>
            <person name="Martin H S."/>
        </authorList>
    </citation>
    <scope>NUCLEOTIDE SEQUENCE</scope>
</reference>